<dbReference type="InterPro" id="IPR025178">
    <property type="entry name" value="Lnb_N"/>
</dbReference>
<evidence type="ECO:0000259" key="2">
    <source>
        <dbReference type="Pfam" id="PF13387"/>
    </source>
</evidence>
<keyword evidence="1" id="KW-1133">Transmembrane helix</keyword>
<dbReference type="RefSeq" id="WP_266336817.1">
    <property type="nucleotide sequence ID" value="NZ_JAPKNK010000001.1"/>
</dbReference>
<accession>A0A9X3DYL8</accession>
<organism evidence="3 4">
    <name type="scientific">Kaistia nematophila</name>
    <dbReference type="NCBI Taxonomy" id="2994654"/>
    <lineage>
        <taxon>Bacteria</taxon>
        <taxon>Pseudomonadati</taxon>
        <taxon>Pseudomonadota</taxon>
        <taxon>Alphaproteobacteria</taxon>
        <taxon>Hyphomicrobiales</taxon>
        <taxon>Kaistiaceae</taxon>
        <taxon>Kaistia</taxon>
    </lineage>
</organism>
<name>A0A9X3DYL8_9HYPH</name>
<sequence>MAFWYQLPLPQTALKLAIGAWAIFAIVVLCLEITRRSWISRGVYGLALIAAVLWWAGIRPSFDHEWAPDVEHIVTGTRDGDIVTLKDVRDFDWKSETDFTPRWQTRTYDLSKLETVDLFLSYWSSPAIAHTLVSFGFEGGEHIVFSAEIRKEKGESFSSIGGFFKEFDLALIAADERDIIRLRTNIRGEDVYRYPIHMPQAGMRELFLSYLETGNRLATVPTFYNTVTTNCTTVVFRLLRALDPALPFDYRILLSGYLPGYIYQNQGFSTGLTEAEFRARAAISALGIAAGDSPDFSAAIRAAGTLPR</sequence>
<feature type="transmembrane region" description="Helical" evidence="1">
    <location>
        <begin position="12"/>
        <end position="31"/>
    </location>
</feature>
<evidence type="ECO:0000313" key="4">
    <source>
        <dbReference type="Proteomes" id="UP001144805"/>
    </source>
</evidence>
<feature type="domain" description="Lnb N-terminal periplasmic" evidence="2">
    <location>
        <begin position="100"/>
        <end position="256"/>
    </location>
</feature>
<evidence type="ECO:0000313" key="3">
    <source>
        <dbReference type="EMBL" id="MCX5567841.1"/>
    </source>
</evidence>
<gene>
    <name evidence="3" type="ORF">OSH07_01400</name>
</gene>
<reference evidence="3" key="1">
    <citation type="submission" date="2022-11" db="EMBL/GenBank/DDBJ databases">
        <title>Biodiversity and phylogenetic relationships of bacteria.</title>
        <authorList>
            <person name="Machado R.A.R."/>
            <person name="Bhat A."/>
            <person name="Loulou A."/>
            <person name="Kallel S."/>
        </authorList>
    </citation>
    <scope>NUCLEOTIDE SEQUENCE</scope>
    <source>
        <strain evidence="3">K-TC2</strain>
    </source>
</reference>
<keyword evidence="1" id="KW-0812">Transmembrane</keyword>
<dbReference type="Proteomes" id="UP001144805">
    <property type="component" value="Unassembled WGS sequence"/>
</dbReference>
<keyword evidence="1" id="KW-0472">Membrane</keyword>
<feature type="transmembrane region" description="Helical" evidence="1">
    <location>
        <begin position="38"/>
        <end position="57"/>
    </location>
</feature>
<dbReference type="Pfam" id="PF13387">
    <property type="entry name" value="Lnb_N"/>
    <property type="match status" value="1"/>
</dbReference>
<keyword evidence="4" id="KW-1185">Reference proteome</keyword>
<dbReference type="EMBL" id="JAPKNK010000001">
    <property type="protein sequence ID" value="MCX5567841.1"/>
    <property type="molecule type" value="Genomic_DNA"/>
</dbReference>
<evidence type="ECO:0000256" key="1">
    <source>
        <dbReference type="SAM" id="Phobius"/>
    </source>
</evidence>
<dbReference type="AlphaFoldDB" id="A0A9X3DYL8"/>
<protein>
    <submittedName>
        <fullName evidence="3">DUF4105 domain-containing protein</fullName>
    </submittedName>
</protein>
<comment type="caution">
    <text evidence="3">The sequence shown here is derived from an EMBL/GenBank/DDBJ whole genome shotgun (WGS) entry which is preliminary data.</text>
</comment>
<proteinExistence type="predicted"/>